<proteinExistence type="predicted"/>
<comment type="caution">
    <text evidence="2">The sequence shown here is derived from an EMBL/GenBank/DDBJ whole genome shotgun (WGS) entry which is preliminary data.</text>
</comment>
<name>A0AAV9AGH0_ACOGR</name>
<evidence type="ECO:0000313" key="2">
    <source>
        <dbReference type="EMBL" id="KAK1263047.1"/>
    </source>
</evidence>
<reference evidence="2" key="2">
    <citation type="submission" date="2023-06" db="EMBL/GenBank/DDBJ databases">
        <authorList>
            <person name="Ma L."/>
            <person name="Liu K.-W."/>
            <person name="Li Z."/>
            <person name="Hsiao Y.-Y."/>
            <person name="Qi Y."/>
            <person name="Fu T."/>
            <person name="Tang G."/>
            <person name="Zhang D."/>
            <person name="Sun W.-H."/>
            <person name="Liu D.-K."/>
            <person name="Li Y."/>
            <person name="Chen G.-Z."/>
            <person name="Liu X.-D."/>
            <person name="Liao X.-Y."/>
            <person name="Jiang Y.-T."/>
            <person name="Yu X."/>
            <person name="Hao Y."/>
            <person name="Huang J."/>
            <person name="Zhao X.-W."/>
            <person name="Ke S."/>
            <person name="Chen Y.-Y."/>
            <person name="Wu W.-L."/>
            <person name="Hsu J.-L."/>
            <person name="Lin Y.-F."/>
            <person name="Huang M.-D."/>
            <person name="Li C.-Y."/>
            <person name="Huang L."/>
            <person name="Wang Z.-W."/>
            <person name="Zhao X."/>
            <person name="Zhong W.-Y."/>
            <person name="Peng D.-H."/>
            <person name="Ahmad S."/>
            <person name="Lan S."/>
            <person name="Zhang J.-S."/>
            <person name="Tsai W.-C."/>
            <person name="Van De Peer Y."/>
            <person name="Liu Z.-J."/>
        </authorList>
    </citation>
    <scope>NUCLEOTIDE SEQUENCE</scope>
    <source>
        <strain evidence="2">SCP</strain>
        <tissue evidence="2">Leaves</tissue>
    </source>
</reference>
<dbReference type="InterPro" id="IPR052796">
    <property type="entry name" value="Nod_factor_sulfotransferase"/>
</dbReference>
<organism evidence="2 3">
    <name type="scientific">Acorus gramineus</name>
    <name type="common">Dwarf sweet flag</name>
    <dbReference type="NCBI Taxonomy" id="55184"/>
    <lineage>
        <taxon>Eukaryota</taxon>
        <taxon>Viridiplantae</taxon>
        <taxon>Streptophyta</taxon>
        <taxon>Embryophyta</taxon>
        <taxon>Tracheophyta</taxon>
        <taxon>Spermatophyta</taxon>
        <taxon>Magnoliopsida</taxon>
        <taxon>Liliopsida</taxon>
        <taxon>Acoraceae</taxon>
        <taxon>Acorus</taxon>
    </lineage>
</organism>
<keyword evidence="3" id="KW-1185">Reference proteome</keyword>
<dbReference type="Gene3D" id="3.40.50.300">
    <property type="entry name" value="P-loop containing nucleotide triphosphate hydrolases"/>
    <property type="match status" value="1"/>
</dbReference>
<dbReference type="PANTHER" id="PTHR32175">
    <property type="entry name" value="PROTEIN, PUTATIVE, EXPRESSED-RELATED"/>
    <property type="match status" value="1"/>
</dbReference>
<sequence length="345" mass="40300">MKETSEDCWNLNKDTLFVKPQKKSPLVLRMVVLVFVMICIVYIFSVCSKQIGTYARPRIVDIQVNVIDQPCQSSESEIPYAHFPEPTTYSREECACTPVRYFVILSMQRSGSGWFETLLNSHQNISSNGEIFSVRERRSNISAIIQTLDKVYNLDWRSSASKNECTSALGFKWMFNQGLMEYHEEIVEYFNRKGVSAIFLFRRNLLRRLISILANSYDQKAKQLNGTHKSHVHSRDEADILARYKPEINSTLLIPNLKHTQEWTSDAVEYFNSTRHIVLYYEDLVKYTNLLHVQEFLKVPAMQLTSRQVKIHTRPLSDQVTNWDDVYKTLKGTEYETFLNTDYQL</sequence>
<dbReference type="EMBL" id="JAUJYN010000009">
    <property type="protein sequence ID" value="KAK1263047.1"/>
    <property type="molecule type" value="Genomic_DNA"/>
</dbReference>
<evidence type="ECO:0000313" key="3">
    <source>
        <dbReference type="Proteomes" id="UP001179952"/>
    </source>
</evidence>
<evidence type="ECO:0000256" key="1">
    <source>
        <dbReference type="SAM" id="Phobius"/>
    </source>
</evidence>
<reference evidence="2" key="1">
    <citation type="journal article" date="2023" name="Nat. Commun.">
        <title>Diploid and tetraploid genomes of Acorus and the evolution of monocots.</title>
        <authorList>
            <person name="Ma L."/>
            <person name="Liu K.W."/>
            <person name="Li Z."/>
            <person name="Hsiao Y.Y."/>
            <person name="Qi Y."/>
            <person name="Fu T."/>
            <person name="Tang G.D."/>
            <person name="Zhang D."/>
            <person name="Sun W.H."/>
            <person name="Liu D.K."/>
            <person name="Li Y."/>
            <person name="Chen G.Z."/>
            <person name="Liu X.D."/>
            <person name="Liao X.Y."/>
            <person name="Jiang Y.T."/>
            <person name="Yu X."/>
            <person name="Hao Y."/>
            <person name="Huang J."/>
            <person name="Zhao X.W."/>
            <person name="Ke S."/>
            <person name="Chen Y.Y."/>
            <person name="Wu W.L."/>
            <person name="Hsu J.L."/>
            <person name="Lin Y.F."/>
            <person name="Huang M.D."/>
            <person name="Li C.Y."/>
            <person name="Huang L."/>
            <person name="Wang Z.W."/>
            <person name="Zhao X."/>
            <person name="Zhong W.Y."/>
            <person name="Peng D.H."/>
            <person name="Ahmad S."/>
            <person name="Lan S."/>
            <person name="Zhang J.S."/>
            <person name="Tsai W.C."/>
            <person name="Van de Peer Y."/>
            <person name="Liu Z.J."/>
        </authorList>
    </citation>
    <scope>NUCLEOTIDE SEQUENCE</scope>
    <source>
        <strain evidence="2">SCP</strain>
    </source>
</reference>
<dbReference type="InterPro" id="IPR027417">
    <property type="entry name" value="P-loop_NTPase"/>
</dbReference>
<accession>A0AAV9AGH0</accession>
<keyword evidence="1" id="KW-1133">Transmembrane helix</keyword>
<protein>
    <recommendedName>
        <fullName evidence="4">Sulfotransferase</fullName>
    </recommendedName>
</protein>
<dbReference type="SUPFAM" id="SSF52540">
    <property type="entry name" value="P-loop containing nucleoside triphosphate hydrolases"/>
    <property type="match status" value="1"/>
</dbReference>
<dbReference type="Proteomes" id="UP001179952">
    <property type="component" value="Unassembled WGS sequence"/>
</dbReference>
<evidence type="ECO:0008006" key="4">
    <source>
        <dbReference type="Google" id="ProtNLM"/>
    </source>
</evidence>
<dbReference type="AlphaFoldDB" id="A0AAV9AGH0"/>
<keyword evidence="1" id="KW-0812">Transmembrane</keyword>
<dbReference type="PANTHER" id="PTHR32175:SF26">
    <property type="entry name" value="PROTEIN, PUTATIVE, EXPRESSED-RELATED"/>
    <property type="match status" value="1"/>
</dbReference>
<gene>
    <name evidence="2" type="ORF">QJS04_geneDACA017457</name>
</gene>
<keyword evidence="1" id="KW-0472">Membrane</keyword>
<feature type="transmembrane region" description="Helical" evidence="1">
    <location>
        <begin position="26"/>
        <end position="44"/>
    </location>
</feature>